<dbReference type="SUPFAM" id="SSF55874">
    <property type="entry name" value="ATPase domain of HSP90 chaperone/DNA topoisomerase II/histidine kinase"/>
    <property type="match status" value="1"/>
</dbReference>
<name>A0ABQ4NHS2_9RHOB</name>
<accession>A0ABQ4NHS2</accession>
<keyword evidence="6" id="KW-0418">Kinase</keyword>
<feature type="domain" description="PAS" evidence="4">
    <location>
        <begin position="3"/>
        <end position="85"/>
    </location>
</feature>
<dbReference type="Gene3D" id="3.30.565.10">
    <property type="entry name" value="Histidine kinase-like ATPase, C-terminal domain"/>
    <property type="match status" value="1"/>
</dbReference>
<evidence type="ECO:0000256" key="3">
    <source>
        <dbReference type="ARBA" id="ARBA00022991"/>
    </source>
</evidence>
<protein>
    <submittedName>
        <fullName evidence="6">Signal transduction histidine kinase</fullName>
    </submittedName>
</protein>
<dbReference type="Proteomes" id="UP000786693">
    <property type="component" value="Unassembled WGS sequence"/>
</dbReference>
<dbReference type="PANTHER" id="PTHR47429">
    <property type="entry name" value="PROTEIN TWIN LOV 1"/>
    <property type="match status" value="1"/>
</dbReference>
<comment type="caution">
    <text evidence="6">The sequence shown here is derived from an EMBL/GenBank/DDBJ whole genome shotgun (WGS) entry which is preliminary data.</text>
</comment>
<dbReference type="NCBIfam" id="TIGR00229">
    <property type="entry name" value="sensory_box"/>
    <property type="match status" value="1"/>
</dbReference>
<dbReference type="CDD" id="cd00130">
    <property type="entry name" value="PAS"/>
    <property type="match status" value="1"/>
</dbReference>
<evidence type="ECO:0000313" key="6">
    <source>
        <dbReference type="EMBL" id="GIT93962.1"/>
    </source>
</evidence>
<keyword evidence="6" id="KW-0808">Transferase</keyword>
<proteinExistence type="predicted"/>
<evidence type="ECO:0000256" key="1">
    <source>
        <dbReference type="ARBA" id="ARBA00022630"/>
    </source>
</evidence>
<dbReference type="InterPro" id="IPR000014">
    <property type="entry name" value="PAS"/>
</dbReference>
<dbReference type="PROSITE" id="PS50113">
    <property type="entry name" value="PAC"/>
    <property type="match status" value="1"/>
</dbReference>
<dbReference type="PROSITE" id="PS50112">
    <property type="entry name" value="PAS"/>
    <property type="match status" value="1"/>
</dbReference>
<dbReference type="InterPro" id="IPR000700">
    <property type="entry name" value="PAS-assoc_C"/>
</dbReference>
<keyword evidence="1" id="KW-0285">Flavoprotein</keyword>
<dbReference type="InterPro" id="IPR035965">
    <property type="entry name" value="PAS-like_dom_sf"/>
</dbReference>
<reference evidence="6 7" key="1">
    <citation type="submission" date="2021-05" db="EMBL/GenBank/DDBJ databases">
        <title>Bacteria Genome sequencing.</title>
        <authorList>
            <person name="Takabe Y."/>
            <person name="Nakajima Y."/>
            <person name="Suzuki S."/>
            <person name="Shiozaki T."/>
        </authorList>
    </citation>
    <scope>NUCLEOTIDE SEQUENCE [LARGE SCALE GENOMIC DNA]</scope>
    <source>
        <strain evidence="6 7">AI_62</strain>
    </source>
</reference>
<evidence type="ECO:0000259" key="4">
    <source>
        <dbReference type="PROSITE" id="PS50112"/>
    </source>
</evidence>
<gene>
    <name evidence="6" type="primary">lovK</name>
    <name evidence="6" type="ORF">JANAI62_05850</name>
</gene>
<dbReference type="Pfam" id="PF13426">
    <property type="entry name" value="PAS_9"/>
    <property type="match status" value="1"/>
</dbReference>
<keyword evidence="2" id="KW-0288">FMN</keyword>
<feature type="domain" description="PAC" evidence="5">
    <location>
        <begin position="86"/>
        <end position="140"/>
    </location>
</feature>
<dbReference type="SUPFAM" id="SSF55785">
    <property type="entry name" value="PYP-like sensor domain (PAS domain)"/>
    <property type="match status" value="1"/>
</dbReference>
<evidence type="ECO:0000259" key="5">
    <source>
        <dbReference type="PROSITE" id="PS50113"/>
    </source>
</evidence>
<organism evidence="6 7">
    <name type="scientific">Jannaschia pagri</name>
    <dbReference type="NCBI Taxonomy" id="2829797"/>
    <lineage>
        <taxon>Bacteria</taxon>
        <taxon>Pseudomonadati</taxon>
        <taxon>Pseudomonadota</taxon>
        <taxon>Alphaproteobacteria</taxon>
        <taxon>Rhodobacterales</taxon>
        <taxon>Roseobacteraceae</taxon>
        <taxon>Jannaschia</taxon>
    </lineage>
</organism>
<dbReference type="InterPro" id="IPR036890">
    <property type="entry name" value="HATPase_C_sf"/>
</dbReference>
<keyword evidence="3" id="KW-0157">Chromophore</keyword>
<dbReference type="GO" id="GO:0016301">
    <property type="term" value="F:kinase activity"/>
    <property type="evidence" value="ECO:0007669"/>
    <property type="project" value="UniProtKB-KW"/>
</dbReference>
<evidence type="ECO:0000256" key="2">
    <source>
        <dbReference type="ARBA" id="ARBA00022643"/>
    </source>
</evidence>
<evidence type="ECO:0000313" key="7">
    <source>
        <dbReference type="Proteomes" id="UP000786693"/>
    </source>
</evidence>
<keyword evidence="7" id="KW-1185">Reference proteome</keyword>
<dbReference type="Gene3D" id="3.30.450.20">
    <property type="entry name" value="PAS domain"/>
    <property type="match status" value="1"/>
</dbReference>
<dbReference type="EMBL" id="BPFH01000001">
    <property type="protein sequence ID" value="GIT93962.1"/>
    <property type="molecule type" value="Genomic_DNA"/>
</dbReference>
<dbReference type="PANTHER" id="PTHR47429:SF2">
    <property type="entry name" value="PROTEIN TWIN LOV 1"/>
    <property type="match status" value="1"/>
</dbReference>
<sequence length="339" mass="37542">MVSRRRLASVIDDKAALANFSRVRVAMILTDPRAEDNPIVYVNSAFERTTGYARSAVIGRNCRFLQGENTQKEHVDKLRHAIEHAEDVTVDILNYRADGRPFTNRLIIAPILDSNDEVIYFLGIQKEMYDTEREEDRANALLLKVRSRVQEDLGMVLDSFSAQSDDDPISFDAMTRRLECLQLVYESMQLSDEQARMGNGIDLGALVSRVASGIAHDESRSGIRYIQQVEPMIVNPDAAVRISILLSEVLSNAFSHAFERMEEGFVEMRMSRLAAGGLRMTVTDDGVGLPQNVPFPDPNTVGGRLIQTLTEGLDATITPVRGAAGTVVMIDVPVGITDI</sequence>